<dbReference type="Proteomes" id="UP000315700">
    <property type="component" value="Chromosome"/>
</dbReference>
<evidence type="ECO:0008006" key="3">
    <source>
        <dbReference type="Google" id="ProtNLM"/>
    </source>
</evidence>
<dbReference type="EMBL" id="CP036271">
    <property type="protein sequence ID" value="QDT54852.1"/>
    <property type="molecule type" value="Genomic_DNA"/>
</dbReference>
<evidence type="ECO:0000313" key="1">
    <source>
        <dbReference type="EMBL" id="QDT54852.1"/>
    </source>
</evidence>
<keyword evidence="2" id="KW-1185">Reference proteome</keyword>
<reference evidence="1 2" key="1">
    <citation type="submission" date="2019-02" db="EMBL/GenBank/DDBJ databases">
        <title>Deep-cultivation of Planctomycetes and their phenomic and genomic characterization uncovers novel biology.</title>
        <authorList>
            <person name="Wiegand S."/>
            <person name="Jogler M."/>
            <person name="Boedeker C."/>
            <person name="Pinto D."/>
            <person name="Vollmers J."/>
            <person name="Rivas-Marin E."/>
            <person name="Kohn T."/>
            <person name="Peeters S.H."/>
            <person name="Heuer A."/>
            <person name="Rast P."/>
            <person name="Oberbeckmann S."/>
            <person name="Bunk B."/>
            <person name="Jeske O."/>
            <person name="Meyerdierks A."/>
            <person name="Storesund J.E."/>
            <person name="Kallscheuer N."/>
            <person name="Luecker S."/>
            <person name="Lage O.M."/>
            <person name="Pohl T."/>
            <person name="Merkel B.J."/>
            <person name="Hornburger P."/>
            <person name="Mueller R.-W."/>
            <person name="Bruemmer F."/>
            <person name="Labrenz M."/>
            <person name="Spormann A.M."/>
            <person name="Op den Camp H."/>
            <person name="Overmann J."/>
            <person name="Amann R."/>
            <person name="Jetten M.S.M."/>
            <person name="Mascher T."/>
            <person name="Medema M.H."/>
            <person name="Devos D.P."/>
            <person name="Kaster A.-K."/>
            <person name="Ovreas L."/>
            <person name="Rohde M."/>
            <person name="Galperin M.Y."/>
            <person name="Jogler C."/>
        </authorList>
    </citation>
    <scope>NUCLEOTIDE SEQUENCE [LARGE SCALE GENOMIC DNA]</scope>
    <source>
        <strain evidence="1 2">Pan44</strain>
    </source>
</reference>
<accession>A0A517SFE9</accession>
<dbReference type="KEGG" id="ccos:Pan44_28900"/>
<gene>
    <name evidence="1" type="ORF">Pan44_28900</name>
</gene>
<dbReference type="AlphaFoldDB" id="A0A517SFE9"/>
<dbReference type="RefSeq" id="WP_145030674.1">
    <property type="nucleotide sequence ID" value="NZ_CP036271.1"/>
</dbReference>
<sequence length="180" mass="20130">MSIPKSAPHKNDWQSPTACQISDAVWTIHRSYELVCGLASDEARRELRKRQLQCPDERREEPRRVLCMPVDLIPVRIVDDQLVVTGERVAAVTHDLSGQGIGLRHDRPLTTRFVVAEFDVFGDPVLMVIDARWTKREDELSFLSGGRFVMVVDPGKLIPAQGIGRPVESDASMNAISDVT</sequence>
<proteinExistence type="predicted"/>
<evidence type="ECO:0000313" key="2">
    <source>
        <dbReference type="Proteomes" id="UP000315700"/>
    </source>
</evidence>
<organism evidence="1 2">
    <name type="scientific">Caulifigura coniformis</name>
    <dbReference type="NCBI Taxonomy" id="2527983"/>
    <lineage>
        <taxon>Bacteria</taxon>
        <taxon>Pseudomonadati</taxon>
        <taxon>Planctomycetota</taxon>
        <taxon>Planctomycetia</taxon>
        <taxon>Planctomycetales</taxon>
        <taxon>Planctomycetaceae</taxon>
        <taxon>Caulifigura</taxon>
    </lineage>
</organism>
<dbReference type="InParanoid" id="A0A517SFE9"/>
<name>A0A517SFE9_9PLAN</name>
<dbReference type="OrthoDB" id="280718at2"/>
<protein>
    <recommendedName>
        <fullName evidence="3">PilZ domain-containing protein</fullName>
    </recommendedName>
</protein>